<keyword evidence="3" id="KW-1185">Reference proteome</keyword>
<evidence type="ECO:0000256" key="1">
    <source>
        <dbReference type="SAM" id="MobiDB-lite"/>
    </source>
</evidence>
<feature type="compositionally biased region" description="Basic residues" evidence="1">
    <location>
        <begin position="1"/>
        <end position="16"/>
    </location>
</feature>
<name>A0A8T0VGX5_PANVG</name>
<reference evidence="2 3" key="1">
    <citation type="submission" date="2020-05" db="EMBL/GenBank/DDBJ databases">
        <title>WGS assembly of Panicum virgatum.</title>
        <authorList>
            <person name="Lovell J.T."/>
            <person name="Jenkins J."/>
            <person name="Shu S."/>
            <person name="Juenger T.E."/>
            <person name="Schmutz J."/>
        </authorList>
    </citation>
    <scope>NUCLEOTIDE SEQUENCE [LARGE SCALE GENOMIC DNA]</scope>
    <source>
        <strain evidence="3">cv. AP13</strain>
    </source>
</reference>
<dbReference type="EMBL" id="CM029040">
    <property type="protein sequence ID" value="KAG2632003.1"/>
    <property type="molecule type" value="Genomic_DNA"/>
</dbReference>
<dbReference type="AlphaFoldDB" id="A0A8T0VGX5"/>
<organism evidence="2 3">
    <name type="scientific">Panicum virgatum</name>
    <name type="common">Blackwell switchgrass</name>
    <dbReference type="NCBI Taxonomy" id="38727"/>
    <lineage>
        <taxon>Eukaryota</taxon>
        <taxon>Viridiplantae</taxon>
        <taxon>Streptophyta</taxon>
        <taxon>Embryophyta</taxon>
        <taxon>Tracheophyta</taxon>
        <taxon>Spermatophyta</taxon>
        <taxon>Magnoliopsida</taxon>
        <taxon>Liliopsida</taxon>
        <taxon>Poales</taxon>
        <taxon>Poaceae</taxon>
        <taxon>PACMAD clade</taxon>
        <taxon>Panicoideae</taxon>
        <taxon>Panicodae</taxon>
        <taxon>Paniceae</taxon>
        <taxon>Panicinae</taxon>
        <taxon>Panicum</taxon>
        <taxon>Panicum sect. Hiantes</taxon>
    </lineage>
</organism>
<proteinExistence type="predicted"/>
<protein>
    <submittedName>
        <fullName evidence="2">Uncharacterized protein</fullName>
    </submittedName>
</protein>
<comment type="caution">
    <text evidence="2">The sequence shown here is derived from an EMBL/GenBank/DDBJ whole genome shotgun (WGS) entry which is preliminary data.</text>
</comment>
<evidence type="ECO:0000313" key="3">
    <source>
        <dbReference type="Proteomes" id="UP000823388"/>
    </source>
</evidence>
<feature type="region of interest" description="Disordered" evidence="1">
    <location>
        <begin position="1"/>
        <end position="52"/>
    </location>
</feature>
<dbReference type="Proteomes" id="UP000823388">
    <property type="component" value="Chromosome 2N"/>
</dbReference>
<sequence length="176" mass="19295">MGRRRFGRPLVRRRRAPPLASAAMHRPLSPFTPFAVVPRPPPRAGEGPAADLAKASWPRAACPMRRSGTSKDGGGGGGHCHLARPWWNAAAGPPHAAKDAMQAEGAAGMELLEAAAASLEGPGRWPWFKNGAGYPRRRRGFWWRGVQCCRRLLSPRFRRDAEVFRSWQVCLGLGTR</sequence>
<evidence type="ECO:0000313" key="2">
    <source>
        <dbReference type="EMBL" id="KAG2632003.1"/>
    </source>
</evidence>
<gene>
    <name evidence="2" type="ORF">PVAP13_2NG086486</name>
</gene>
<accession>A0A8T0VGX5</accession>